<evidence type="ECO:0000256" key="1">
    <source>
        <dbReference type="SAM" id="MobiDB-lite"/>
    </source>
</evidence>
<feature type="region of interest" description="Disordered" evidence="1">
    <location>
        <begin position="1"/>
        <end position="37"/>
    </location>
</feature>
<keyword evidence="3" id="KW-1185">Reference proteome</keyword>
<organism evidence="2 3">
    <name type="scientific">Symbiochloris irregularis</name>
    <dbReference type="NCBI Taxonomy" id="706552"/>
    <lineage>
        <taxon>Eukaryota</taxon>
        <taxon>Viridiplantae</taxon>
        <taxon>Chlorophyta</taxon>
        <taxon>core chlorophytes</taxon>
        <taxon>Trebouxiophyceae</taxon>
        <taxon>Trebouxiales</taxon>
        <taxon>Trebouxiaceae</taxon>
        <taxon>Symbiochloris</taxon>
    </lineage>
</organism>
<gene>
    <name evidence="2" type="ORF">WJX73_001446</name>
</gene>
<dbReference type="Proteomes" id="UP001465755">
    <property type="component" value="Unassembled WGS sequence"/>
</dbReference>
<comment type="caution">
    <text evidence="2">The sequence shown here is derived from an EMBL/GenBank/DDBJ whole genome shotgun (WGS) entry which is preliminary data.</text>
</comment>
<dbReference type="AlphaFoldDB" id="A0AAW1PGB8"/>
<evidence type="ECO:0000313" key="2">
    <source>
        <dbReference type="EMBL" id="KAK9807319.1"/>
    </source>
</evidence>
<dbReference type="EMBL" id="JALJOQ010000031">
    <property type="protein sequence ID" value="KAK9807319.1"/>
    <property type="molecule type" value="Genomic_DNA"/>
</dbReference>
<name>A0AAW1PGB8_9CHLO</name>
<reference evidence="2 3" key="1">
    <citation type="journal article" date="2024" name="Nat. Commun.">
        <title>Phylogenomics reveals the evolutionary origins of lichenization in chlorophyte algae.</title>
        <authorList>
            <person name="Puginier C."/>
            <person name="Libourel C."/>
            <person name="Otte J."/>
            <person name="Skaloud P."/>
            <person name="Haon M."/>
            <person name="Grisel S."/>
            <person name="Petersen M."/>
            <person name="Berrin J.G."/>
            <person name="Delaux P.M."/>
            <person name="Dal Grande F."/>
            <person name="Keller J."/>
        </authorList>
    </citation>
    <scope>NUCLEOTIDE SEQUENCE [LARGE SCALE GENOMIC DNA]</scope>
    <source>
        <strain evidence="2 3">SAG 2036</strain>
    </source>
</reference>
<proteinExistence type="predicted"/>
<accession>A0AAW1PGB8</accession>
<evidence type="ECO:0000313" key="3">
    <source>
        <dbReference type="Proteomes" id="UP001465755"/>
    </source>
</evidence>
<protein>
    <submittedName>
        <fullName evidence="2">Uncharacterized protein</fullName>
    </submittedName>
</protein>
<sequence length="397" mass="42389">MLCRGVSLSRHPSGSGNATAGGRTRSRKRGDTVALSRGSIERPASSSFCSTLVGSGDRTVLLAADPGAFIGTGEAEFILQNLKDARNLTGSGYCAAVLVVTSGIAAPNQIQCMNELLQCSSQIKEVIAFGTSGWSAKLGGVIDPLDCSQPVPGNTPTRIGDICVTPFASNWNCKQASWTEQCTGFPNVCSYPMADYDLDAPFLFGDCVFTNHTGGDMALTMEVTEAAEMANYPERSTGIANYTSFYWGQTQNQGTNELYDVDNSARPVVYNYTQCAITSSQFFWSGVPWDAVARNYTAQTINAATGLSLTQRDVIAIPYTIVRSNSDYVHVPVKRLSGDSWADATPFLAPDFLLGYPYAIISTSFAIIQTMANRCTAANGDSSSLCAFTIPYNTASS</sequence>